<feature type="non-terminal residue" evidence="2">
    <location>
        <position position="1"/>
    </location>
</feature>
<dbReference type="AlphaFoldDB" id="A0A0H5QWM6"/>
<organism evidence="2">
    <name type="scientific">Spongospora subterranea</name>
    <dbReference type="NCBI Taxonomy" id="70186"/>
    <lineage>
        <taxon>Eukaryota</taxon>
        <taxon>Sar</taxon>
        <taxon>Rhizaria</taxon>
        <taxon>Endomyxa</taxon>
        <taxon>Phytomyxea</taxon>
        <taxon>Plasmodiophorida</taxon>
        <taxon>Plasmodiophoridae</taxon>
        <taxon>Spongospora</taxon>
    </lineage>
</organism>
<proteinExistence type="predicted"/>
<evidence type="ECO:0000256" key="1">
    <source>
        <dbReference type="SAM" id="MobiDB-lite"/>
    </source>
</evidence>
<dbReference type="EMBL" id="HACM01005868">
    <property type="protein sequence ID" value="CRZ06310.1"/>
    <property type="molecule type" value="Transcribed_RNA"/>
</dbReference>
<feature type="region of interest" description="Disordered" evidence="1">
    <location>
        <begin position="213"/>
        <end position="235"/>
    </location>
</feature>
<feature type="region of interest" description="Disordered" evidence="1">
    <location>
        <begin position="1"/>
        <end position="21"/>
    </location>
</feature>
<sequence>RAAEVVSPQESANLTEEPAPGIAERTKNLIQEAVESTKQALHVGKEAGQETIEGEKPGVTERIKQAVQGAKDNAQETVERVQPGVAEHLKSGLATMRDRTKEAGPEIIDRIKQVIPPAEKGKQVWEEGKVKVKQGLDSAKSMAPSPGEAYETMSESVSGAVKSGKEAISKISTSTSQRGDVAGGCNVPGGLGLSPVPGAASYAGVGSPTGATELSGATPVTSRPVIENEDQPTGMTGKLKEAVFAGTSRLWGDRRPEMIDETLESAKQKTSETMAQGEAALHEPSLMEKAKDKVSEAIGKVEGRL</sequence>
<reference evidence="2" key="1">
    <citation type="submission" date="2015-04" db="EMBL/GenBank/DDBJ databases">
        <title>The genome sequence of the plant pathogenic Rhizarian Plasmodiophora brassicae reveals insights in its biotrophic life cycle and the origin of chitin synthesis.</title>
        <authorList>
            <person name="Schwelm A."/>
            <person name="Fogelqvist J."/>
            <person name="Knaust A."/>
            <person name="Julke S."/>
            <person name="Lilja T."/>
            <person name="Dhandapani V."/>
            <person name="Bonilla-Rosso G."/>
            <person name="Karlsson M."/>
            <person name="Shevchenko A."/>
            <person name="Choi S.R."/>
            <person name="Kim H.G."/>
            <person name="Park J.Y."/>
            <person name="Lim Y.P."/>
            <person name="Ludwig-Muller J."/>
            <person name="Dixelius C."/>
        </authorList>
    </citation>
    <scope>NUCLEOTIDE SEQUENCE</scope>
    <source>
        <tissue evidence="2">Potato root galls</tissue>
    </source>
</reference>
<protein>
    <submittedName>
        <fullName evidence="2">Uncharacterized protein</fullName>
    </submittedName>
</protein>
<name>A0A0H5QWM6_9EUKA</name>
<accession>A0A0H5QWM6</accession>
<feature type="compositionally biased region" description="Basic and acidic residues" evidence="1">
    <location>
        <begin position="285"/>
        <end position="305"/>
    </location>
</feature>
<feature type="region of interest" description="Disordered" evidence="1">
    <location>
        <begin position="266"/>
        <end position="305"/>
    </location>
</feature>
<evidence type="ECO:0000313" key="2">
    <source>
        <dbReference type="EMBL" id="CRZ06310.1"/>
    </source>
</evidence>